<dbReference type="Gene3D" id="3.90.1590.10">
    <property type="entry name" value="glutathione-dependent formaldehyde- activating enzyme (gfa)"/>
    <property type="match status" value="1"/>
</dbReference>
<evidence type="ECO:0000259" key="5">
    <source>
        <dbReference type="PROSITE" id="PS51891"/>
    </source>
</evidence>
<dbReference type="STRING" id="69974.MPLDJ20_120118"/>
<comment type="similarity">
    <text evidence="1">Belongs to the Gfa family.</text>
</comment>
<protein>
    <submittedName>
        <fullName evidence="6">Glutathione-dependent formaldehyde-activating GFA</fullName>
    </submittedName>
</protein>
<dbReference type="InterPro" id="IPR006913">
    <property type="entry name" value="CENP-V/GFA"/>
</dbReference>
<gene>
    <name evidence="6" type="ORF">MPL3356_240071</name>
</gene>
<dbReference type="InterPro" id="IPR011057">
    <property type="entry name" value="Mss4-like_sf"/>
</dbReference>
<dbReference type="SUPFAM" id="SSF51316">
    <property type="entry name" value="Mss4-like"/>
    <property type="match status" value="1"/>
</dbReference>
<evidence type="ECO:0000256" key="1">
    <source>
        <dbReference type="ARBA" id="ARBA00005495"/>
    </source>
</evidence>
<evidence type="ECO:0000256" key="3">
    <source>
        <dbReference type="ARBA" id="ARBA00022833"/>
    </source>
</evidence>
<dbReference type="PROSITE" id="PS51891">
    <property type="entry name" value="CENP_V_GFA"/>
    <property type="match status" value="1"/>
</dbReference>
<evidence type="ECO:0000256" key="4">
    <source>
        <dbReference type="ARBA" id="ARBA00023239"/>
    </source>
</evidence>
<keyword evidence="4" id="KW-0456">Lyase</keyword>
<dbReference type="GO" id="GO:0016846">
    <property type="term" value="F:carbon-sulfur lyase activity"/>
    <property type="evidence" value="ECO:0007669"/>
    <property type="project" value="InterPro"/>
</dbReference>
<evidence type="ECO:0000256" key="2">
    <source>
        <dbReference type="ARBA" id="ARBA00022723"/>
    </source>
</evidence>
<feature type="domain" description="CENP-V/GFA" evidence="5">
    <location>
        <begin position="5"/>
        <end position="130"/>
    </location>
</feature>
<dbReference type="GO" id="GO:0046872">
    <property type="term" value="F:metal ion binding"/>
    <property type="evidence" value="ECO:0007669"/>
    <property type="project" value="UniProtKB-KW"/>
</dbReference>
<name>A0A090DMG2_MESPL</name>
<organism evidence="6 7">
    <name type="scientific">Mesorhizobium plurifarium</name>
    <dbReference type="NCBI Taxonomy" id="69974"/>
    <lineage>
        <taxon>Bacteria</taxon>
        <taxon>Pseudomonadati</taxon>
        <taxon>Pseudomonadota</taxon>
        <taxon>Alphaproteobacteria</taxon>
        <taxon>Hyphomicrobiales</taxon>
        <taxon>Phyllobacteriaceae</taxon>
        <taxon>Mesorhizobium</taxon>
    </lineage>
</organism>
<evidence type="ECO:0000313" key="7">
    <source>
        <dbReference type="Proteomes" id="UP000045285"/>
    </source>
</evidence>
<dbReference type="Proteomes" id="UP000045285">
    <property type="component" value="Unassembled WGS sequence"/>
</dbReference>
<dbReference type="PANTHER" id="PTHR33337">
    <property type="entry name" value="GFA DOMAIN-CONTAINING PROTEIN"/>
    <property type="match status" value="1"/>
</dbReference>
<keyword evidence="3" id="KW-0862">Zinc</keyword>
<reference evidence="7" key="1">
    <citation type="submission" date="2014-08" db="EMBL/GenBank/DDBJ databases">
        <authorList>
            <person name="Moulin L."/>
        </authorList>
    </citation>
    <scope>NUCLEOTIDE SEQUENCE [LARGE SCALE GENOMIC DNA]</scope>
</reference>
<evidence type="ECO:0000313" key="6">
    <source>
        <dbReference type="EMBL" id="CDX17527.1"/>
    </source>
</evidence>
<dbReference type="AlphaFoldDB" id="A0A090DMG2"/>
<accession>A0A090DMG2</accession>
<keyword evidence="2" id="KW-0479">Metal-binding</keyword>
<dbReference type="PANTHER" id="PTHR33337:SF44">
    <property type="entry name" value="DUF636 DOMAIN PROTEIN (AFU_ORTHOLOGUE AFUA_1G09754)"/>
    <property type="match status" value="1"/>
</dbReference>
<proteinExistence type="inferred from homology"/>
<sequence length="165" mass="18712">MPVLLKGSCRCGAVRFEVESHTPVPFMLCYCSICRKQQGGGGFAINLGADYETLKITGKHSLGVYRAEIEDDEHPHCEVSTGERNFCRKCGSALWLYDPTWPELVHPFASAIDTDLPKPPEKVHLMLKYKANWVEPVVGRKDKVFDVYPEESIADWHKRTGMWVD</sequence>
<keyword evidence="7" id="KW-1185">Reference proteome</keyword>
<dbReference type="EMBL" id="CCMZ01000017">
    <property type="protein sequence ID" value="CDX17527.1"/>
    <property type="molecule type" value="Genomic_DNA"/>
</dbReference>
<dbReference type="Pfam" id="PF04828">
    <property type="entry name" value="GFA"/>
    <property type="match status" value="1"/>
</dbReference>